<dbReference type="PROSITE" id="PS50263">
    <property type="entry name" value="CN_HYDROLASE"/>
    <property type="match status" value="1"/>
</dbReference>
<evidence type="ECO:0000256" key="1">
    <source>
        <dbReference type="ARBA" id="ARBA00022801"/>
    </source>
</evidence>
<sequence>MKSKFLLKILQKHLGKKGDAARIRSYIRSKNIVNSGNLSSVDPKKIVVAVVQEEIAIMQNYKEYVDMMYGFTKEAADRGAQLISFPEENGTLVLGMLPFIKLILKIMQINKDKADVKNTLENKAVSNTEAAHQSRHDAQKKNTGIDPAYIFSFLTPFISSVFETTFSELARSFGIYIMAGSVIIEDKGKLVNRAYLFGPDGEVVGTQDKAHLVELEMDLGLAAADRLQVFDTKVGKVAFPVCMDATYFETFKILKQQGAQIVIIPIANMEDYNYYLALRGIWPRVQESAVYGLKSSLVGELYGIKFTGKAGLFAPLRLTPARDGVIAEAASFDRSELICASINLTLLDSYSDPYFSDQNPELYKKYLPYVYEL</sequence>
<dbReference type="SUPFAM" id="SSF56317">
    <property type="entry name" value="Carbon-nitrogen hydrolase"/>
    <property type="match status" value="1"/>
</dbReference>
<dbReference type="EMBL" id="LR746496">
    <property type="protein sequence ID" value="CAA7602664.1"/>
    <property type="molecule type" value="Genomic_DNA"/>
</dbReference>
<dbReference type="Gene3D" id="3.60.110.10">
    <property type="entry name" value="Carbon-nitrogen hydrolase"/>
    <property type="match status" value="1"/>
</dbReference>
<dbReference type="Pfam" id="PF00795">
    <property type="entry name" value="CN_hydrolase"/>
    <property type="match status" value="1"/>
</dbReference>
<dbReference type="InterPro" id="IPR050345">
    <property type="entry name" value="Aliph_Amidase/BUP"/>
</dbReference>
<dbReference type="InterPro" id="IPR036526">
    <property type="entry name" value="C-N_Hydrolase_sf"/>
</dbReference>
<evidence type="ECO:0000313" key="5">
    <source>
        <dbReference type="Proteomes" id="UP001071230"/>
    </source>
</evidence>
<keyword evidence="1 3" id="KW-0378">Hydrolase</keyword>
<dbReference type="EMBL" id="CDGJ01000111">
    <property type="protein sequence ID" value="CEJ09137.1"/>
    <property type="molecule type" value="Genomic_DNA"/>
</dbReference>
<dbReference type="InterPro" id="IPR003010">
    <property type="entry name" value="C-N_Hydrolase"/>
</dbReference>
<protein>
    <submittedName>
        <fullName evidence="3">Carbon-nitrogen hydrolase domain protein</fullName>
        <ecNumber evidence="3">3.5.-.-</ecNumber>
    </submittedName>
    <submittedName>
        <fullName evidence="4">Nitrilase/cyanide hydratase and apolipoprotein N-acyltransferase</fullName>
    </submittedName>
</protein>
<dbReference type="KEGG" id="aacx:DEACI_3343"/>
<dbReference type="EC" id="3.5.-.-" evidence="3"/>
<reference evidence="4" key="1">
    <citation type="submission" date="2014-11" db="EMBL/GenBank/DDBJ databases">
        <authorList>
            <person name="Hornung B.V."/>
        </authorList>
    </citation>
    <scope>NUCLEOTIDE SEQUENCE</scope>
    <source>
        <strain evidence="4">INE</strain>
    </source>
</reference>
<dbReference type="Proteomes" id="UP000836597">
    <property type="component" value="Chromosome"/>
</dbReference>
<keyword evidence="5" id="KW-1185">Reference proteome</keyword>
<dbReference type="GO" id="GO:0016811">
    <property type="term" value="F:hydrolase activity, acting on carbon-nitrogen (but not peptide) bonds, in linear amides"/>
    <property type="evidence" value="ECO:0007669"/>
    <property type="project" value="TreeGrafter"/>
</dbReference>
<dbReference type="PANTHER" id="PTHR43674:SF13">
    <property type="entry name" value="CN HYDROLASE DOMAIN-CONTAINING PROTEIN"/>
    <property type="match status" value="1"/>
</dbReference>
<dbReference type="PANTHER" id="PTHR43674">
    <property type="entry name" value="NITRILASE C965.09-RELATED"/>
    <property type="match status" value="1"/>
</dbReference>
<dbReference type="Proteomes" id="UP001071230">
    <property type="component" value="Unassembled WGS sequence"/>
</dbReference>
<proteinExistence type="predicted"/>
<evidence type="ECO:0000313" key="3">
    <source>
        <dbReference type="EMBL" id="CAA7602664.1"/>
    </source>
</evidence>
<evidence type="ECO:0000313" key="4">
    <source>
        <dbReference type="EMBL" id="CEJ09137.1"/>
    </source>
</evidence>
<organism evidence="3">
    <name type="scientific">Acididesulfobacillus acetoxydans</name>
    <dbReference type="NCBI Taxonomy" id="1561005"/>
    <lineage>
        <taxon>Bacteria</taxon>
        <taxon>Bacillati</taxon>
        <taxon>Bacillota</taxon>
        <taxon>Clostridia</taxon>
        <taxon>Eubacteriales</taxon>
        <taxon>Peptococcaceae</taxon>
        <taxon>Acididesulfobacillus</taxon>
    </lineage>
</organism>
<accession>A0A8S0WQJ5</accession>
<name>A0A8S0WQJ5_9FIRM</name>
<reference evidence="3" key="2">
    <citation type="submission" date="2020-01" db="EMBL/GenBank/DDBJ databases">
        <authorList>
            <person name="Hornung B."/>
        </authorList>
    </citation>
    <scope>NUCLEOTIDE SEQUENCE</scope>
    <source>
        <strain evidence="3">PacBioINE</strain>
    </source>
</reference>
<gene>
    <name evidence="3" type="ORF">DEACI_3343</name>
    <name evidence="4" type="ORF">DEACI_3620</name>
</gene>
<dbReference type="AlphaFoldDB" id="A0A8S0WQJ5"/>
<evidence type="ECO:0000259" key="2">
    <source>
        <dbReference type="PROSITE" id="PS50263"/>
    </source>
</evidence>
<feature type="domain" description="CN hydrolase" evidence="2">
    <location>
        <begin position="46"/>
        <end position="344"/>
    </location>
</feature>
<dbReference type="RefSeq" id="WP_240985996.1">
    <property type="nucleotide sequence ID" value="NZ_CDGJ01000111.1"/>
</dbReference>